<evidence type="ECO:0000256" key="11">
    <source>
        <dbReference type="ARBA" id="ARBA00093666"/>
    </source>
</evidence>
<dbReference type="Gene3D" id="3.30.1380.10">
    <property type="match status" value="1"/>
</dbReference>
<keyword evidence="4" id="KW-0479">Metal-binding</keyword>
<evidence type="ECO:0000256" key="1">
    <source>
        <dbReference type="ARBA" id="ARBA00001947"/>
    </source>
</evidence>
<sequence>MPQSLLSRRALINGGTAALVMAALSERVSARTPERRLKLTNANTGEHYDACFFANGRYRPEGLAELNHAMRDWRTGATRTMDPRLLDLLVDVRDRLDVAPRSPLKLVCGYRSPKTNGAMHARSHGVASNSQHMLGKATDIAIPGVPLARLRDAALSLRGGGVGYYPHDGFVHVDTGPVRHWS</sequence>
<proteinExistence type="inferred from homology"/>
<dbReference type="PANTHER" id="PTHR37425:SF1">
    <property type="entry name" value="OUTER MEMBRANE PROTEIN"/>
    <property type="match status" value="1"/>
</dbReference>
<protein>
    <recommendedName>
        <fullName evidence="11">Murein endopeptidase K</fullName>
    </recommendedName>
</protein>
<name>A0A5C6UEV9_9SPHN</name>
<comment type="cofactor">
    <cofactor evidence="1">
        <name>Zn(2+)</name>
        <dbReference type="ChEBI" id="CHEBI:29105"/>
    </cofactor>
</comment>
<dbReference type="PROSITE" id="PS51318">
    <property type="entry name" value="TAT"/>
    <property type="match status" value="1"/>
</dbReference>
<gene>
    <name evidence="12" type="ORF">FSB78_06185</name>
</gene>
<dbReference type="GO" id="GO:0071555">
    <property type="term" value="P:cell wall organization"/>
    <property type="evidence" value="ECO:0007669"/>
    <property type="project" value="UniProtKB-KW"/>
</dbReference>
<comment type="caution">
    <text evidence="12">The sequence shown here is derived from an EMBL/GenBank/DDBJ whole genome shotgun (WGS) entry which is preliminary data.</text>
</comment>
<evidence type="ECO:0000313" key="12">
    <source>
        <dbReference type="EMBL" id="TXC70575.1"/>
    </source>
</evidence>
<evidence type="ECO:0000256" key="7">
    <source>
        <dbReference type="ARBA" id="ARBA00022833"/>
    </source>
</evidence>
<keyword evidence="3" id="KW-0645">Protease</keyword>
<evidence type="ECO:0000256" key="4">
    <source>
        <dbReference type="ARBA" id="ARBA00022723"/>
    </source>
</evidence>
<organism evidence="12 13">
    <name type="scientific">Sphingomonas ginsenosidivorax</name>
    <dbReference type="NCBI Taxonomy" id="862135"/>
    <lineage>
        <taxon>Bacteria</taxon>
        <taxon>Pseudomonadati</taxon>
        <taxon>Pseudomonadota</taxon>
        <taxon>Alphaproteobacteria</taxon>
        <taxon>Sphingomonadales</taxon>
        <taxon>Sphingomonadaceae</taxon>
        <taxon>Sphingomonas</taxon>
    </lineage>
</organism>
<comment type="similarity">
    <text evidence="10">Belongs to the peptidase M15 family.</text>
</comment>
<dbReference type="InterPro" id="IPR006311">
    <property type="entry name" value="TAT_signal"/>
</dbReference>
<keyword evidence="5" id="KW-0732">Signal</keyword>
<evidence type="ECO:0000256" key="10">
    <source>
        <dbReference type="ARBA" id="ARBA00093448"/>
    </source>
</evidence>
<evidence type="ECO:0000256" key="3">
    <source>
        <dbReference type="ARBA" id="ARBA00022670"/>
    </source>
</evidence>
<evidence type="ECO:0000256" key="6">
    <source>
        <dbReference type="ARBA" id="ARBA00022801"/>
    </source>
</evidence>
<evidence type="ECO:0000256" key="9">
    <source>
        <dbReference type="ARBA" id="ARBA00023316"/>
    </source>
</evidence>
<dbReference type="PANTHER" id="PTHR37425">
    <property type="match status" value="1"/>
</dbReference>
<dbReference type="Proteomes" id="UP000321250">
    <property type="component" value="Unassembled WGS sequence"/>
</dbReference>
<keyword evidence="8" id="KW-0482">Metalloprotease</keyword>
<dbReference type="CDD" id="cd14844">
    <property type="entry name" value="Zn-DD-carboxypeptidase_like"/>
    <property type="match status" value="1"/>
</dbReference>
<dbReference type="GO" id="GO:0046872">
    <property type="term" value="F:metal ion binding"/>
    <property type="evidence" value="ECO:0007669"/>
    <property type="project" value="UniProtKB-KW"/>
</dbReference>
<dbReference type="Pfam" id="PF05951">
    <property type="entry name" value="Peptidase_M15_2"/>
    <property type="match status" value="1"/>
</dbReference>
<evidence type="ECO:0000256" key="5">
    <source>
        <dbReference type="ARBA" id="ARBA00022729"/>
    </source>
</evidence>
<dbReference type="RefSeq" id="WP_147080906.1">
    <property type="nucleotide sequence ID" value="NZ_VOQR01000001.1"/>
</dbReference>
<evidence type="ECO:0000313" key="13">
    <source>
        <dbReference type="Proteomes" id="UP000321250"/>
    </source>
</evidence>
<dbReference type="EMBL" id="VOQR01000001">
    <property type="protein sequence ID" value="TXC70575.1"/>
    <property type="molecule type" value="Genomic_DNA"/>
</dbReference>
<comment type="pathway">
    <text evidence="2">Cell wall biogenesis; cell wall polysaccharide biosynthesis.</text>
</comment>
<evidence type="ECO:0000256" key="8">
    <source>
        <dbReference type="ARBA" id="ARBA00023049"/>
    </source>
</evidence>
<dbReference type="GO" id="GO:0006508">
    <property type="term" value="P:proteolysis"/>
    <property type="evidence" value="ECO:0007669"/>
    <property type="project" value="UniProtKB-KW"/>
</dbReference>
<dbReference type="InterPro" id="IPR009045">
    <property type="entry name" value="Zn_M74/Hedgehog-like"/>
</dbReference>
<reference evidence="12 13" key="1">
    <citation type="journal article" date="2013" name="Antonie Van Leeuwenhoek">
        <title>Sphingomonas ginsenosidivorax sp. nov., with the ability to transform ginsenosides.</title>
        <authorList>
            <person name="Jin X.F."/>
            <person name="Kim J.K."/>
            <person name="Liu Q.M."/>
            <person name="Kang M.S."/>
            <person name="He D."/>
            <person name="Jin F.X."/>
            <person name="Kim S.C."/>
            <person name="Im W.T."/>
        </authorList>
    </citation>
    <scope>NUCLEOTIDE SEQUENCE [LARGE SCALE GENOMIC DNA]</scope>
    <source>
        <strain evidence="12 13">KHI67</strain>
    </source>
</reference>
<keyword evidence="6" id="KW-0378">Hydrolase</keyword>
<keyword evidence="9" id="KW-0961">Cell wall biogenesis/degradation</keyword>
<keyword evidence="7" id="KW-0862">Zinc</keyword>
<evidence type="ECO:0000256" key="2">
    <source>
        <dbReference type="ARBA" id="ARBA00004776"/>
    </source>
</evidence>
<dbReference type="SUPFAM" id="SSF55166">
    <property type="entry name" value="Hedgehog/DD-peptidase"/>
    <property type="match status" value="1"/>
</dbReference>
<dbReference type="AlphaFoldDB" id="A0A5C6UEV9"/>
<accession>A0A5C6UEV9</accession>
<dbReference type="GO" id="GO:0008237">
    <property type="term" value="F:metallopeptidase activity"/>
    <property type="evidence" value="ECO:0007669"/>
    <property type="project" value="UniProtKB-KW"/>
</dbReference>
<dbReference type="InterPro" id="IPR010275">
    <property type="entry name" value="MepK"/>
</dbReference>
<dbReference type="OrthoDB" id="9782994at2"/>
<keyword evidence="13" id="KW-1185">Reference proteome</keyword>